<reference evidence="1 2" key="1">
    <citation type="submission" date="2021-02" db="EMBL/GenBank/DDBJ databases">
        <title>Genome assembly of Pseudopithomyces chartarum.</title>
        <authorList>
            <person name="Jauregui R."/>
            <person name="Singh J."/>
            <person name="Voisey C."/>
        </authorList>
    </citation>
    <scope>NUCLEOTIDE SEQUENCE [LARGE SCALE GENOMIC DNA]</scope>
    <source>
        <strain evidence="1 2">AGR01</strain>
    </source>
</reference>
<evidence type="ECO:0000313" key="1">
    <source>
        <dbReference type="EMBL" id="KAK3197693.1"/>
    </source>
</evidence>
<dbReference type="AlphaFoldDB" id="A0AAN6LRG0"/>
<name>A0AAN6LRG0_9PLEO</name>
<gene>
    <name evidence="1" type="ORF">GRF29_216g939124</name>
</gene>
<dbReference type="EMBL" id="WVTA01000018">
    <property type="protein sequence ID" value="KAK3197693.1"/>
    <property type="molecule type" value="Genomic_DNA"/>
</dbReference>
<proteinExistence type="predicted"/>
<organism evidence="1 2">
    <name type="scientific">Pseudopithomyces chartarum</name>
    <dbReference type="NCBI Taxonomy" id="1892770"/>
    <lineage>
        <taxon>Eukaryota</taxon>
        <taxon>Fungi</taxon>
        <taxon>Dikarya</taxon>
        <taxon>Ascomycota</taxon>
        <taxon>Pezizomycotina</taxon>
        <taxon>Dothideomycetes</taxon>
        <taxon>Pleosporomycetidae</taxon>
        <taxon>Pleosporales</taxon>
        <taxon>Massarineae</taxon>
        <taxon>Didymosphaeriaceae</taxon>
        <taxon>Pseudopithomyces</taxon>
    </lineage>
</organism>
<evidence type="ECO:0000313" key="2">
    <source>
        <dbReference type="Proteomes" id="UP001280581"/>
    </source>
</evidence>
<dbReference type="Proteomes" id="UP001280581">
    <property type="component" value="Unassembled WGS sequence"/>
</dbReference>
<accession>A0AAN6LRG0</accession>
<evidence type="ECO:0008006" key="3">
    <source>
        <dbReference type="Google" id="ProtNLM"/>
    </source>
</evidence>
<comment type="caution">
    <text evidence="1">The sequence shown here is derived from an EMBL/GenBank/DDBJ whole genome shotgun (WGS) entry which is preliminary data.</text>
</comment>
<sequence length="224" mass="25527">MAQPPYGKCPWDKLPTELKLCVFSYLDLIQPEPIKPICYPGRRRIPSKITELSQVSKDFNALFKDIWCKQSTFVVASLGNPLKIIYPNPRLGHLIRNLQLILHLDTDHTSNYDMLYEGAYDGRFIFLTPSRNGNGQDTNATKWTQHFPHLDTLRICVVAHDVRGLNICGHGNSRKDNMMRALKGTKFAIEAKTTTVTASCFEESEGPIFRKRLGELYKPVPHKP</sequence>
<keyword evidence="2" id="KW-1185">Reference proteome</keyword>
<protein>
    <recommendedName>
        <fullName evidence="3">F-box domain-containing protein</fullName>
    </recommendedName>
</protein>